<evidence type="ECO:0000256" key="1">
    <source>
        <dbReference type="SAM" id="Phobius"/>
    </source>
</evidence>
<name>A0AAF0D286_ODILC</name>
<keyword evidence="1" id="KW-0812">Transmembrane</keyword>
<dbReference type="AlphaFoldDB" id="A0AAF0D286"/>
<keyword evidence="1" id="KW-1133">Transmembrane helix</keyword>
<evidence type="ECO:0000313" key="3">
    <source>
        <dbReference type="Proteomes" id="UP000186851"/>
    </source>
</evidence>
<dbReference type="Proteomes" id="UP000186851">
    <property type="component" value="Chromosome"/>
</dbReference>
<feature type="transmembrane region" description="Helical" evidence="1">
    <location>
        <begin position="6"/>
        <end position="29"/>
    </location>
</feature>
<dbReference type="KEGG" id="oyw:OdinLCB4_007380"/>
<reference evidence="2" key="1">
    <citation type="journal article" date="2017" name="Nature">
        <title>Asgard archaea illuminate the origin of eukaryotic cellular complexity.</title>
        <authorList>
            <person name="Zaremba-Niedzwiedzka K."/>
            <person name="Caceres E.F."/>
            <person name="Saw J.H."/>
            <person name="Backstrom D."/>
            <person name="Juzokaite L."/>
            <person name="Vancaester E."/>
            <person name="Seitz K.W."/>
            <person name="Anantharaman K."/>
            <person name="Starnawski P."/>
            <person name="Kjeldsen K.U."/>
            <person name="Scott M.B."/>
            <person name="Nunoura T."/>
            <person name="Banfield J.F."/>
            <person name="Schramm A."/>
            <person name="Baker B.J."/>
            <person name="Spang A."/>
            <person name="Ettema T.J.G."/>
        </authorList>
    </citation>
    <scope>NUCLEOTIDE SEQUENCE</scope>
    <source>
        <strain evidence="2">LCB_4</strain>
    </source>
</reference>
<keyword evidence="1" id="KW-0472">Membrane</keyword>
<organism evidence="2 3">
    <name type="scientific">Odinarchaeota yellowstonii (strain LCB_4)</name>
    <dbReference type="NCBI Taxonomy" id="1841599"/>
    <lineage>
        <taxon>Archaea</taxon>
        <taxon>Promethearchaeati</taxon>
        <taxon>Candidatus Odinarchaeota</taxon>
        <taxon>Candidatus Odinarchaeia</taxon>
        <taxon>Candidatus Odinarchaeales</taxon>
        <taxon>Candidatus Odinarchaeaceae</taxon>
        <taxon>Candidatus Odinarchaeum</taxon>
    </lineage>
</organism>
<protein>
    <submittedName>
        <fullName evidence="2">DUF1616 domain-containing protein</fullName>
    </submittedName>
</protein>
<gene>
    <name evidence="2" type="ORF">OdinLCB4_007380</name>
</gene>
<evidence type="ECO:0000313" key="2">
    <source>
        <dbReference type="EMBL" id="WEU40280.1"/>
    </source>
</evidence>
<sequence length="162" mass="18479">MIKKEWNIIYAILISTLIVTGSLLTYTILNPPQKEKYISISILNSDYISTGEITVENNTQFTFYCLIQNRLGATVNITIEILKGIITNTTNPSFTECTPYNNETRILQDNTQTLIPITDKINITTPQQTYIYYLKLHTYNPQENKTTYTGQWVAIQVNVTAA</sequence>
<accession>A0AAF0D286</accession>
<dbReference type="EMBL" id="CP091871">
    <property type="protein sequence ID" value="WEU40280.1"/>
    <property type="molecule type" value="Genomic_DNA"/>
</dbReference>
<reference evidence="2" key="2">
    <citation type="journal article" date="2022" name="Nat. Microbiol.">
        <title>A closed Candidatus Odinarchaeum chromosome exposes Asgard archaeal viruses.</title>
        <authorList>
            <person name="Tamarit D."/>
            <person name="Caceres E.F."/>
            <person name="Krupovic M."/>
            <person name="Nijland R."/>
            <person name="Eme L."/>
            <person name="Robinson N.P."/>
            <person name="Ettema T.J.G."/>
        </authorList>
    </citation>
    <scope>NUCLEOTIDE SEQUENCE</scope>
    <source>
        <strain evidence="2">LCB_4</strain>
    </source>
</reference>
<proteinExistence type="predicted"/>